<dbReference type="Proteomes" id="UP000030752">
    <property type="component" value="Unassembled WGS sequence"/>
</dbReference>
<dbReference type="GO" id="GO:0016740">
    <property type="term" value="F:transferase activity"/>
    <property type="evidence" value="ECO:0007669"/>
    <property type="project" value="UniProtKB-KW"/>
</dbReference>
<dbReference type="InterPro" id="IPR050757">
    <property type="entry name" value="Collagen_mod_GT25"/>
</dbReference>
<dbReference type="OrthoDB" id="47375at2759"/>
<dbReference type="GeneID" id="19976918"/>
<dbReference type="VEuPathDB" id="FungiDB:HMPREF1541_09579"/>
<reference evidence="5 6" key="1">
    <citation type="submission" date="2013-03" db="EMBL/GenBank/DDBJ databases">
        <title>The Genome Sequence of Phialophora europaea CBS 101466.</title>
        <authorList>
            <consortium name="The Broad Institute Genomics Platform"/>
            <person name="Cuomo C."/>
            <person name="de Hoog S."/>
            <person name="Gorbushina A."/>
            <person name="Walker B."/>
            <person name="Young S.K."/>
            <person name="Zeng Q."/>
            <person name="Gargeya S."/>
            <person name="Fitzgerald M."/>
            <person name="Haas B."/>
            <person name="Abouelleil A."/>
            <person name="Allen A.W."/>
            <person name="Alvarado L."/>
            <person name="Arachchi H.M."/>
            <person name="Berlin A.M."/>
            <person name="Chapman S.B."/>
            <person name="Gainer-Dewar J."/>
            <person name="Goldberg J."/>
            <person name="Griggs A."/>
            <person name="Gujja S."/>
            <person name="Hansen M."/>
            <person name="Howarth C."/>
            <person name="Imamovic A."/>
            <person name="Ireland A."/>
            <person name="Larimer J."/>
            <person name="McCowan C."/>
            <person name="Murphy C."/>
            <person name="Pearson M."/>
            <person name="Poon T.W."/>
            <person name="Priest M."/>
            <person name="Roberts A."/>
            <person name="Saif S."/>
            <person name="Shea T."/>
            <person name="Sisk P."/>
            <person name="Sykes S."/>
            <person name="Wortman J."/>
            <person name="Nusbaum C."/>
            <person name="Birren B."/>
        </authorList>
    </citation>
    <scope>NUCLEOTIDE SEQUENCE [LARGE SCALE GENOMIC DNA]</scope>
    <source>
        <strain evidence="5 6">CBS 101466</strain>
    </source>
</reference>
<dbReference type="eggNOG" id="ENOG502SHN6">
    <property type="taxonomic scope" value="Eukaryota"/>
</dbReference>
<proteinExistence type="inferred from homology"/>
<dbReference type="RefSeq" id="XP_008712474.1">
    <property type="nucleotide sequence ID" value="XM_008714252.1"/>
</dbReference>
<protein>
    <recommendedName>
        <fullName evidence="7">LPS glycosyltransferase</fullName>
    </recommendedName>
</protein>
<dbReference type="EMBL" id="KB822712">
    <property type="protein sequence ID" value="ETN45746.1"/>
    <property type="molecule type" value="Genomic_DNA"/>
</dbReference>
<evidence type="ECO:0000313" key="6">
    <source>
        <dbReference type="Proteomes" id="UP000030752"/>
    </source>
</evidence>
<dbReference type="PANTHER" id="PTHR10730">
    <property type="entry name" value="PROCOLLAGEN-LYSINE,2-OXOGLUTARATE 5-DIOXYGENASE/GLYCOSYLTRANSFERASE 25 FAMILY MEMBER"/>
    <property type="match status" value="1"/>
</dbReference>
<name>W2SAI9_CYPE1</name>
<evidence type="ECO:0000256" key="2">
    <source>
        <dbReference type="ARBA" id="ARBA00022676"/>
    </source>
</evidence>
<feature type="region of interest" description="Disordered" evidence="4">
    <location>
        <begin position="396"/>
        <end position="415"/>
    </location>
</feature>
<gene>
    <name evidence="5" type="ORF">HMPREF1541_09579</name>
</gene>
<evidence type="ECO:0000256" key="1">
    <source>
        <dbReference type="ARBA" id="ARBA00006721"/>
    </source>
</evidence>
<keyword evidence="2" id="KW-0328">Glycosyltransferase</keyword>
<dbReference type="AlphaFoldDB" id="W2SAI9"/>
<evidence type="ECO:0000256" key="4">
    <source>
        <dbReference type="SAM" id="MobiDB-lite"/>
    </source>
</evidence>
<evidence type="ECO:0008006" key="7">
    <source>
        <dbReference type="Google" id="ProtNLM"/>
    </source>
</evidence>
<evidence type="ECO:0000313" key="5">
    <source>
        <dbReference type="EMBL" id="ETN45746.1"/>
    </source>
</evidence>
<keyword evidence="3" id="KW-0808">Transferase</keyword>
<feature type="compositionally biased region" description="Basic and acidic residues" evidence="4">
    <location>
        <begin position="396"/>
        <end position="406"/>
    </location>
</feature>
<organism evidence="5 6">
    <name type="scientific">Cyphellophora europaea (strain CBS 101466)</name>
    <name type="common">Phialophora europaea</name>
    <dbReference type="NCBI Taxonomy" id="1220924"/>
    <lineage>
        <taxon>Eukaryota</taxon>
        <taxon>Fungi</taxon>
        <taxon>Dikarya</taxon>
        <taxon>Ascomycota</taxon>
        <taxon>Pezizomycotina</taxon>
        <taxon>Eurotiomycetes</taxon>
        <taxon>Chaetothyriomycetidae</taxon>
        <taxon>Chaetothyriales</taxon>
        <taxon>Cyphellophoraceae</taxon>
        <taxon>Cyphellophora</taxon>
    </lineage>
</organism>
<keyword evidence="6" id="KW-1185">Reference proteome</keyword>
<dbReference type="HOGENOM" id="CLU_032992_1_1_1"/>
<evidence type="ECO:0000256" key="3">
    <source>
        <dbReference type="ARBA" id="ARBA00022679"/>
    </source>
</evidence>
<comment type="similarity">
    <text evidence="1">Belongs to the glycosyltransferase 25 family.</text>
</comment>
<dbReference type="InParanoid" id="W2SAI9"/>
<sequence length="415" mass="46527">MLVPLWNRVTLRYVALAAILLFVLHASFSLTHEHNPLPRLKTAFSNLKGGDPSSDIFNRTLGFEKVFAIGLPARTDKRDITALASSLSEFDITWLPGVLFRDMDAKAIPDGWDMDPAIQGSEKEAFIGSWRAHMDALVHIVENNIQTALILEDDADWDITIKQQFSHFATGAKALQELRSNRTAPSDSAYGRDWDVLWLGHRKVGPDNARQPVYVLTNDTTVPPVDVRHGYWRQSHVPTEAGADNTRLIVRTRFSSGTFAYAVNLRSALKIVAALQVNTQPYDIALSQMCHENYIKPFDCYAPYPPLMATHRAAGSASRDSDIHTVAAATAQMHEESTWDVVYSVMQNVKTLLAGDRWVKSQWPKQTAPGRWADDILQVQGRVEWMDFENMQEKHIKNINGEEKKPAAGSSCETE</sequence>
<accession>W2SAI9</accession>
<dbReference type="PANTHER" id="PTHR10730:SF53">
    <property type="entry name" value="GLYCOSYLTRANSFERASE 25 FAMILY MEMBER"/>
    <property type="match status" value="1"/>
</dbReference>